<comment type="cofactor">
    <cofactor evidence="14">
        <name>Zn(2+)</name>
        <dbReference type="ChEBI" id="CHEBI:29105"/>
    </cofactor>
    <text evidence="14">Binds 2 Zn(2+) ions per monomer.</text>
</comment>
<evidence type="ECO:0000256" key="5">
    <source>
        <dbReference type="ARBA" id="ARBA00022723"/>
    </source>
</evidence>
<evidence type="ECO:0000256" key="2">
    <source>
        <dbReference type="ARBA" id="ARBA00011738"/>
    </source>
</evidence>
<keyword evidence="10 14" id="KW-0143">Chaperone</keyword>
<feature type="binding site" evidence="14">
    <location>
        <position position="172"/>
    </location>
    <ligand>
        <name>Zn(2+)</name>
        <dbReference type="ChEBI" id="CHEBI:29105"/>
        <label>2</label>
    </ligand>
</feature>
<dbReference type="GO" id="GO:0042026">
    <property type="term" value="P:protein refolding"/>
    <property type="evidence" value="ECO:0007669"/>
    <property type="project" value="TreeGrafter"/>
</dbReference>
<dbReference type="GO" id="GO:0009408">
    <property type="term" value="P:response to heat"/>
    <property type="evidence" value="ECO:0007669"/>
    <property type="project" value="InterPro"/>
</dbReference>
<keyword evidence="6 14" id="KW-0677">Repeat</keyword>
<feature type="domain" description="CR-type" evidence="17">
    <location>
        <begin position="139"/>
        <end position="217"/>
    </location>
</feature>
<reference evidence="18 19" key="1">
    <citation type="submission" date="2020-07" db="EMBL/GenBank/DDBJ databases">
        <authorList>
            <person name="Feng X."/>
        </authorList>
    </citation>
    <scope>NUCLEOTIDE SEQUENCE [LARGE SCALE GENOMIC DNA]</scope>
    <source>
        <strain evidence="18 19">JCM31066</strain>
    </source>
</reference>
<dbReference type="PANTHER" id="PTHR43096:SF48">
    <property type="entry name" value="CHAPERONE PROTEIN DNAJ"/>
    <property type="match status" value="1"/>
</dbReference>
<evidence type="ECO:0000256" key="1">
    <source>
        <dbReference type="ARBA" id="ARBA00004496"/>
    </source>
</evidence>
<evidence type="ECO:0000259" key="17">
    <source>
        <dbReference type="PROSITE" id="PS51188"/>
    </source>
</evidence>
<feature type="binding site" evidence="14">
    <location>
        <position position="208"/>
    </location>
    <ligand>
        <name>Zn(2+)</name>
        <dbReference type="ChEBI" id="CHEBI:29105"/>
        <label>1</label>
    </ligand>
</feature>
<dbReference type="InterPro" id="IPR012724">
    <property type="entry name" value="DnaJ"/>
</dbReference>
<feature type="repeat" description="CXXCXGXG motif" evidence="14">
    <location>
        <begin position="205"/>
        <end position="212"/>
    </location>
</feature>
<dbReference type="InterPro" id="IPR001623">
    <property type="entry name" value="DnaJ_domain"/>
</dbReference>
<evidence type="ECO:0000256" key="3">
    <source>
        <dbReference type="ARBA" id="ARBA00022490"/>
    </source>
</evidence>
<dbReference type="GO" id="GO:0006260">
    <property type="term" value="P:DNA replication"/>
    <property type="evidence" value="ECO:0007669"/>
    <property type="project" value="UniProtKB-KW"/>
</dbReference>
<feature type="binding site" evidence="14">
    <location>
        <position position="152"/>
    </location>
    <ligand>
        <name>Zn(2+)</name>
        <dbReference type="ChEBI" id="CHEBI:29105"/>
        <label>1</label>
    </ligand>
</feature>
<evidence type="ECO:0000256" key="9">
    <source>
        <dbReference type="ARBA" id="ARBA00023016"/>
    </source>
</evidence>
<feature type="binding site" evidence="14">
    <location>
        <position position="169"/>
    </location>
    <ligand>
        <name>Zn(2+)</name>
        <dbReference type="ChEBI" id="CHEBI:29105"/>
        <label>2</label>
    </ligand>
</feature>
<sequence>MAQKDYYEQLGISRDASEQDIKKAYRKLAMKYHPDKNPGDAKAEATFKEIGHAYEVLSNPDKRAAYDRYGHAAFEQGAGRAGAGGFHDPFDVFREVFGGGGGGGGIFEEFFGGGGRRGPQRGNDLRYDLEISLEEAAEGVEKTIKYRRQAACDKCSGSGAEPGSGERVCPTCGGAGQVISSRGFFQVRQHCPTCQGRGKVIEKPCSKCSGHGVVDETHTLKVKIPAGVDSGSRLRSGGSGEAGPNGAPAGDLYVIIHVKEHEVFERHENDLYCLIPIKFTLAALGGTIEVPTLKGRASLKIPAGTQSGTTFRLRGKGMPTLRGGHHGDQLIQVEIEVPKKLNSDQRAKLEEFAAACGDADQPVSESFFEKAKKWFE</sequence>
<comment type="caution">
    <text evidence="18">The sequence shown here is derived from an EMBL/GenBank/DDBJ whole genome shotgun (WGS) entry which is preliminary data.</text>
</comment>
<comment type="subunit">
    <text evidence="2 14">Homodimer.</text>
</comment>
<evidence type="ECO:0000313" key="18">
    <source>
        <dbReference type="EMBL" id="MBC2596326.1"/>
    </source>
</evidence>
<feature type="zinc finger region" description="CR-type" evidence="15">
    <location>
        <begin position="139"/>
        <end position="217"/>
    </location>
</feature>
<feature type="repeat" description="CXXCXGXG motif" evidence="14">
    <location>
        <begin position="191"/>
        <end position="198"/>
    </location>
</feature>
<dbReference type="PANTHER" id="PTHR43096">
    <property type="entry name" value="DNAJ HOMOLOG 1, MITOCHONDRIAL-RELATED"/>
    <property type="match status" value="1"/>
</dbReference>
<dbReference type="InterPro" id="IPR002939">
    <property type="entry name" value="DnaJ_C"/>
</dbReference>
<keyword evidence="7 14" id="KW-0863">Zinc-finger</keyword>
<evidence type="ECO:0000256" key="7">
    <source>
        <dbReference type="ARBA" id="ARBA00022771"/>
    </source>
</evidence>
<dbReference type="Pfam" id="PF00684">
    <property type="entry name" value="DnaJ_CXXCXGXG"/>
    <property type="match status" value="1"/>
</dbReference>
<keyword evidence="9 14" id="KW-0346">Stress response</keyword>
<dbReference type="GO" id="GO:0005524">
    <property type="term" value="F:ATP binding"/>
    <property type="evidence" value="ECO:0007669"/>
    <property type="project" value="InterPro"/>
</dbReference>
<dbReference type="InterPro" id="IPR036410">
    <property type="entry name" value="HSP_DnaJ_Cys-rich_dom_sf"/>
</dbReference>
<dbReference type="Pfam" id="PF01556">
    <property type="entry name" value="DnaJ_C"/>
    <property type="match status" value="1"/>
</dbReference>
<dbReference type="PROSITE" id="PS00636">
    <property type="entry name" value="DNAJ_1"/>
    <property type="match status" value="1"/>
</dbReference>
<dbReference type="EMBL" id="JACHVB010000064">
    <property type="protein sequence ID" value="MBC2596326.1"/>
    <property type="molecule type" value="Genomic_DNA"/>
</dbReference>
<dbReference type="PROSITE" id="PS50076">
    <property type="entry name" value="DNAJ_2"/>
    <property type="match status" value="1"/>
</dbReference>
<comment type="similarity">
    <text evidence="12 14">Belongs to the DnaJ family.</text>
</comment>
<comment type="domain">
    <text evidence="14">The J domain is necessary and sufficient to stimulate DnaK ATPase activity. Zinc center 1 plays an important role in the autonomous, DnaK-independent chaperone activity of DnaJ. Zinc center 2 is essential for interaction with DnaK and for DnaJ activity.</text>
</comment>
<dbReference type="HAMAP" id="MF_01152">
    <property type="entry name" value="DnaJ"/>
    <property type="match status" value="1"/>
</dbReference>
<comment type="function">
    <text evidence="11 14">Participates actively in the response to hyperosmotic and heat shock by preventing the aggregation of stress-denatured proteins and by disaggregating proteins, also in an autonomous, DnaK-independent fashion. Unfolded proteins bind initially to DnaJ; upon interaction with the DnaJ-bound protein, DnaK hydrolyzes its bound ATP, resulting in the formation of a stable complex. GrpE releases ADP from DnaK; ATP binding to DnaK triggers the release of the substrate protein, thus completing the reaction cycle. Several rounds of ATP-dependent interactions between DnaJ, DnaK and GrpE are required for fully efficient folding. Also involved, together with DnaK and GrpE, in the DNA replication of plasmids through activation of initiation proteins.</text>
</comment>
<keyword evidence="3 14" id="KW-0963">Cytoplasm</keyword>
<dbReference type="PRINTS" id="PR00625">
    <property type="entry name" value="JDOMAIN"/>
</dbReference>
<evidence type="ECO:0000256" key="14">
    <source>
        <dbReference type="HAMAP-Rule" id="MF_01152"/>
    </source>
</evidence>
<dbReference type="GO" id="GO:0031072">
    <property type="term" value="F:heat shock protein binding"/>
    <property type="evidence" value="ECO:0007669"/>
    <property type="project" value="InterPro"/>
</dbReference>
<accession>A0A842HLC8</accession>
<dbReference type="InterPro" id="IPR008971">
    <property type="entry name" value="HSP40/DnaJ_pept-bd"/>
</dbReference>
<protein>
    <recommendedName>
        <fullName evidence="13 14">Chaperone protein DnaJ</fullName>
    </recommendedName>
</protein>
<dbReference type="Pfam" id="PF00226">
    <property type="entry name" value="DnaJ"/>
    <property type="match status" value="1"/>
</dbReference>
<feature type="repeat" description="CXXCXGXG motif" evidence="14">
    <location>
        <begin position="152"/>
        <end position="159"/>
    </location>
</feature>
<feature type="binding site" evidence="14">
    <location>
        <position position="155"/>
    </location>
    <ligand>
        <name>Zn(2+)</name>
        <dbReference type="ChEBI" id="CHEBI:29105"/>
        <label>1</label>
    </ligand>
</feature>
<dbReference type="Gene3D" id="2.10.230.10">
    <property type="entry name" value="Heat shock protein DnaJ, cysteine-rich domain"/>
    <property type="match status" value="1"/>
</dbReference>
<dbReference type="CDD" id="cd06257">
    <property type="entry name" value="DnaJ"/>
    <property type="match status" value="1"/>
</dbReference>
<evidence type="ECO:0000256" key="8">
    <source>
        <dbReference type="ARBA" id="ARBA00022833"/>
    </source>
</evidence>
<dbReference type="FunFam" id="2.10.230.10:FF:000002">
    <property type="entry name" value="Molecular chaperone DnaJ"/>
    <property type="match status" value="1"/>
</dbReference>
<evidence type="ECO:0000256" key="10">
    <source>
        <dbReference type="ARBA" id="ARBA00023186"/>
    </source>
</evidence>
<evidence type="ECO:0000256" key="12">
    <source>
        <dbReference type="ARBA" id="ARBA00061004"/>
    </source>
</evidence>
<dbReference type="GO" id="GO:0051082">
    <property type="term" value="F:unfolded protein binding"/>
    <property type="evidence" value="ECO:0007669"/>
    <property type="project" value="UniProtKB-UniRule"/>
</dbReference>
<comment type="subcellular location">
    <subcellularLocation>
        <location evidence="1 14">Cytoplasm</location>
    </subcellularLocation>
</comment>
<dbReference type="GO" id="GO:0005737">
    <property type="term" value="C:cytoplasm"/>
    <property type="evidence" value="ECO:0007669"/>
    <property type="project" value="UniProtKB-SubCell"/>
</dbReference>
<keyword evidence="5 14" id="KW-0479">Metal-binding</keyword>
<dbReference type="CDD" id="cd10747">
    <property type="entry name" value="DnaJ_C"/>
    <property type="match status" value="1"/>
</dbReference>
<dbReference type="InterPro" id="IPR018253">
    <property type="entry name" value="DnaJ_domain_CS"/>
</dbReference>
<evidence type="ECO:0000256" key="4">
    <source>
        <dbReference type="ARBA" id="ARBA00022705"/>
    </source>
</evidence>
<dbReference type="PROSITE" id="PS51188">
    <property type="entry name" value="ZF_CR"/>
    <property type="match status" value="1"/>
</dbReference>
<dbReference type="NCBIfam" id="NF008035">
    <property type="entry name" value="PRK10767.1"/>
    <property type="match status" value="1"/>
</dbReference>
<proteinExistence type="inferred from homology"/>
<dbReference type="FunFam" id="1.10.287.110:FF:000034">
    <property type="entry name" value="Chaperone protein DnaJ"/>
    <property type="match status" value="1"/>
</dbReference>
<evidence type="ECO:0000256" key="13">
    <source>
        <dbReference type="ARBA" id="ARBA00067609"/>
    </source>
</evidence>
<dbReference type="Proteomes" id="UP000546464">
    <property type="component" value="Unassembled WGS sequence"/>
</dbReference>
<dbReference type="SUPFAM" id="SSF46565">
    <property type="entry name" value="Chaperone J-domain"/>
    <property type="match status" value="1"/>
</dbReference>
<dbReference type="Gene3D" id="2.60.260.20">
    <property type="entry name" value="Urease metallochaperone UreE, N-terminal domain"/>
    <property type="match status" value="2"/>
</dbReference>
<keyword evidence="4 14" id="KW-0235">DNA replication</keyword>
<dbReference type="InterPro" id="IPR036869">
    <property type="entry name" value="J_dom_sf"/>
</dbReference>
<keyword evidence="8 14" id="KW-0862">Zinc</keyword>
<feature type="binding site" evidence="14">
    <location>
        <position position="191"/>
    </location>
    <ligand>
        <name>Zn(2+)</name>
        <dbReference type="ChEBI" id="CHEBI:29105"/>
        <label>2</label>
    </ligand>
</feature>
<dbReference type="SMART" id="SM00271">
    <property type="entry name" value="DnaJ"/>
    <property type="match status" value="1"/>
</dbReference>
<gene>
    <name evidence="14 18" type="primary">dnaJ</name>
    <name evidence="18" type="ORF">H5P28_18825</name>
</gene>
<evidence type="ECO:0000256" key="6">
    <source>
        <dbReference type="ARBA" id="ARBA00022737"/>
    </source>
</evidence>
<dbReference type="RefSeq" id="WP_185677240.1">
    <property type="nucleotide sequence ID" value="NZ_JACHVB010000064.1"/>
</dbReference>
<dbReference type="AlphaFoldDB" id="A0A842HLC8"/>
<dbReference type="NCBIfam" id="TIGR02349">
    <property type="entry name" value="DnaJ_bact"/>
    <property type="match status" value="1"/>
</dbReference>
<feature type="domain" description="J" evidence="16">
    <location>
        <begin position="5"/>
        <end position="70"/>
    </location>
</feature>
<dbReference type="FunFam" id="2.60.260.20:FF:000004">
    <property type="entry name" value="Molecular chaperone DnaJ"/>
    <property type="match status" value="1"/>
</dbReference>
<organism evidence="18 19">
    <name type="scientific">Ruficoccus amylovorans</name>
    <dbReference type="NCBI Taxonomy" id="1804625"/>
    <lineage>
        <taxon>Bacteria</taxon>
        <taxon>Pseudomonadati</taxon>
        <taxon>Verrucomicrobiota</taxon>
        <taxon>Opitutia</taxon>
        <taxon>Puniceicoccales</taxon>
        <taxon>Cerasicoccaceae</taxon>
        <taxon>Ruficoccus</taxon>
    </lineage>
</organism>
<dbReference type="SUPFAM" id="SSF57938">
    <property type="entry name" value="DnaJ/Hsp40 cysteine-rich domain"/>
    <property type="match status" value="1"/>
</dbReference>
<name>A0A842HLC8_9BACT</name>
<dbReference type="SUPFAM" id="SSF49493">
    <property type="entry name" value="HSP40/DnaJ peptide-binding domain"/>
    <property type="match status" value="2"/>
</dbReference>
<evidence type="ECO:0000256" key="15">
    <source>
        <dbReference type="PROSITE-ProRule" id="PRU00546"/>
    </source>
</evidence>
<evidence type="ECO:0000256" key="11">
    <source>
        <dbReference type="ARBA" id="ARBA00053423"/>
    </source>
</evidence>
<dbReference type="CDD" id="cd10719">
    <property type="entry name" value="DnaJ_zf"/>
    <property type="match status" value="1"/>
</dbReference>
<dbReference type="InterPro" id="IPR001305">
    <property type="entry name" value="HSP_DnaJ_Cys-rich_dom"/>
</dbReference>
<feature type="binding site" evidence="14">
    <location>
        <position position="194"/>
    </location>
    <ligand>
        <name>Zn(2+)</name>
        <dbReference type="ChEBI" id="CHEBI:29105"/>
        <label>2</label>
    </ligand>
</feature>
<keyword evidence="19" id="KW-1185">Reference proteome</keyword>
<feature type="repeat" description="CXXCXGXG motif" evidence="14">
    <location>
        <begin position="169"/>
        <end position="176"/>
    </location>
</feature>
<dbReference type="Gene3D" id="1.10.287.110">
    <property type="entry name" value="DnaJ domain"/>
    <property type="match status" value="1"/>
</dbReference>
<dbReference type="GO" id="GO:0008270">
    <property type="term" value="F:zinc ion binding"/>
    <property type="evidence" value="ECO:0007669"/>
    <property type="project" value="UniProtKB-UniRule"/>
</dbReference>
<evidence type="ECO:0000259" key="16">
    <source>
        <dbReference type="PROSITE" id="PS50076"/>
    </source>
</evidence>
<feature type="binding site" evidence="14">
    <location>
        <position position="205"/>
    </location>
    <ligand>
        <name>Zn(2+)</name>
        <dbReference type="ChEBI" id="CHEBI:29105"/>
        <label>1</label>
    </ligand>
</feature>
<evidence type="ECO:0000313" key="19">
    <source>
        <dbReference type="Proteomes" id="UP000546464"/>
    </source>
</evidence>